<protein>
    <submittedName>
        <fullName evidence="2">Uncharacterized protein</fullName>
    </submittedName>
</protein>
<feature type="transmembrane region" description="Helical" evidence="1">
    <location>
        <begin position="160"/>
        <end position="178"/>
    </location>
</feature>
<keyword evidence="1" id="KW-1133">Transmembrane helix</keyword>
<name>A0A853JI45_9GAMM</name>
<comment type="caution">
    <text evidence="2">The sequence shown here is derived from an EMBL/GenBank/DDBJ whole genome shotgun (WGS) entry which is preliminary data.</text>
</comment>
<keyword evidence="3" id="KW-1185">Reference proteome</keyword>
<feature type="transmembrane region" description="Helical" evidence="1">
    <location>
        <begin position="93"/>
        <end position="113"/>
    </location>
</feature>
<organism evidence="2 3">
    <name type="scientific">Luteimonas salinisoli</name>
    <dbReference type="NCBI Taxonomy" id="2752307"/>
    <lineage>
        <taxon>Bacteria</taxon>
        <taxon>Pseudomonadati</taxon>
        <taxon>Pseudomonadota</taxon>
        <taxon>Gammaproteobacteria</taxon>
        <taxon>Lysobacterales</taxon>
        <taxon>Lysobacteraceae</taxon>
        <taxon>Luteimonas</taxon>
    </lineage>
</organism>
<keyword evidence="1" id="KW-0812">Transmembrane</keyword>
<feature type="transmembrane region" description="Helical" evidence="1">
    <location>
        <begin position="35"/>
        <end position="56"/>
    </location>
</feature>
<evidence type="ECO:0000313" key="2">
    <source>
        <dbReference type="EMBL" id="NZA28259.1"/>
    </source>
</evidence>
<evidence type="ECO:0000313" key="3">
    <source>
        <dbReference type="Proteomes" id="UP000578091"/>
    </source>
</evidence>
<dbReference type="AlphaFoldDB" id="A0A853JI45"/>
<feature type="transmembrane region" description="Helical" evidence="1">
    <location>
        <begin position="63"/>
        <end position="87"/>
    </location>
</feature>
<reference evidence="2 3" key="1">
    <citation type="submission" date="2020-07" db="EMBL/GenBank/DDBJ databases">
        <title>Luteimonas sp. SJ-92.</title>
        <authorList>
            <person name="Huang X.-X."/>
            <person name="Xu L."/>
            <person name="Sun J.-Q."/>
        </authorList>
    </citation>
    <scope>NUCLEOTIDE SEQUENCE [LARGE SCALE GENOMIC DNA]</scope>
    <source>
        <strain evidence="2 3">SJ-92</strain>
    </source>
</reference>
<dbReference type="Proteomes" id="UP000578091">
    <property type="component" value="Unassembled WGS sequence"/>
</dbReference>
<dbReference type="EMBL" id="JACCKA010000091">
    <property type="protein sequence ID" value="NZA28259.1"/>
    <property type="molecule type" value="Genomic_DNA"/>
</dbReference>
<proteinExistence type="predicted"/>
<accession>A0A853JI45</accession>
<feature type="transmembrane region" description="Helical" evidence="1">
    <location>
        <begin position="122"/>
        <end position="140"/>
    </location>
</feature>
<keyword evidence="1" id="KW-0472">Membrane</keyword>
<gene>
    <name evidence="2" type="ORF">H0E84_17935</name>
</gene>
<sequence>MKPTRSADPAARPARRREAIAISGPGLGKDALGRFAYPFFMFHMLLFGLSGFYMAYADSGPGIGFVYAHGGIAIVVYMVFYLALFGLDQVKWMLINAGLGILGIYAQVGWILARFGRQIGDYAWYVHVVPFLYYILYMFLLRQFLLDVTGSRHDARRRAWVESGYVVVSLLLYATLLWRTTGAAR</sequence>
<dbReference type="RefSeq" id="WP_180680016.1">
    <property type="nucleotide sequence ID" value="NZ_JACCKA010000091.1"/>
</dbReference>
<evidence type="ECO:0000256" key="1">
    <source>
        <dbReference type="SAM" id="Phobius"/>
    </source>
</evidence>